<dbReference type="OrthoDB" id="10256774at2759"/>
<dbReference type="Pfam" id="PF01833">
    <property type="entry name" value="TIG"/>
    <property type="match status" value="1"/>
</dbReference>
<dbReference type="VEuPathDB" id="AmoebaDB:NF0098420"/>
<dbReference type="Gene3D" id="3.90.228.10">
    <property type="match status" value="1"/>
</dbReference>
<accession>A0A6A5C5H3</accession>
<dbReference type="VEuPathDB" id="AmoebaDB:NfTy_079690"/>
<dbReference type="Pfam" id="PF12796">
    <property type="entry name" value="Ank_2"/>
    <property type="match status" value="1"/>
</dbReference>
<feature type="domain" description="IPT/TIG" evidence="3">
    <location>
        <begin position="375"/>
        <end position="442"/>
    </location>
</feature>
<proteinExistence type="predicted"/>
<organism evidence="4 5">
    <name type="scientific">Naegleria fowleri</name>
    <name type="common">Brain eating amoeba</name>
    <dbReference type="NCBI Taxonomy" id="5763"/>
    <lineage>
        <taxon>Eukaryota</taxon>
        <taxon>Discoba</taxon>
        <taxon>Heterolobosea</taxon>
        <taxon>Tetramitia</taxon>
        <taxon>Eutetramitia</taxon>
        <taxon>Vahlkampfiidae</taxon>
        <taxon>Naegleria</taxon>
    </lineage>
</organism>
<evidence type="ECO:0000259" key="3">
    <source>
        <dbReference type="Pfam" id="PF01833"/>
    </source>
</evidence>
<evidence type="ECO:0000259" key="2">
    <source>
        <dbReference type="Pfam" id="PF00644"/>
    </source>
</evidence>
<evidence type="ECO:0000256" key="1">
    <source>
        <dbReference type="SAM" id="MobiDB-lite"/>
    </source>
</evidence>
<dbReference type="GO" id="GO:0003950">
    <property type="term" value="F:NAD+ poly-ADP-ribosyltransferase activity"/>
    <property type="evidence" value="ECO:0007669"/>
    <property type="project" value="InterPro"/>
</dbReference>
<dbReference type="InterPro" id="IPR002110">
    <property type="entry name" value="Ankyrin_rpt"/>
</dbReference>
<dbReference type="Pfam" id="PF00644">
    <property type="entry name" value="PARP"/>
    <property type="match status" value="1"/>
</dbReference>
<feature type="compositionally biased region" description="Low complexity" evidence="1">
    <location>
        <begin position="286"/>
        <end position="308"/>
    </location>
</feature>
<dbReference type="CDD" id="cd14279">
    <property type="entry name" value="CUE"/>
    <property type="match status" value="1"/>
</dbReference>
<keyword evidence="5" id="KW-1185">Reference proteome</keyword>
<dbReference type="SUPFAM" id="SSF56399">
    <property type="entry name" value="ADP-ribosylation"/>
    <property type="match status" value="1"/>
</dbReference>
<dbReference type="InterPro" id="IPR036770">
    <property type="entry name" value="Ankyrin_rpt-contain_sf"/>
</dbReference>
<dbReference type="Proteomes" id="UP000444721">
    <property type="component" value="Unassembled WGS sequence"/>
</dbReference>
<feature type="domain" description="PARP catalytic" evidence="2">
    <location>
        <begin position="730"/>
        <end position="831"/>
    </location>
</feature>
<gene>
    <name evidence="4" type="ORF">FDP41_012878</name>
</gene>
<dbReference type="RefSeq" id="XP_044565803.1">
    <property type="nucleotide sequence ID" value="XM_044703445.1"/>
</dbReference>
<dbReference type="Gene3D" id="2.60.40.10">
    <property type="entry name" value="Immunoglobulins"/>
    <property type="match status" value="1"/>
</dbReference>
<sequence length="880" mass="98222">MNNKHIQAASHYNFHYGETTTDLPAGDFSLGLFDDFLSSLSDSPLHTVVTSEEISVTNTSGMPSNHHHHHVDLLADPAGAASMLLAENQLLPSSITAPIHDQGATQNVSNLIVTRVSLATNNQKYPSGIIQDNVYMFFGSHGASDTYKLEVQVTPFVDQLIQSKQTKLNVQVKRETSGEILKKAKWTLSSENRKEECVYVVSNNNFPKTRRGKGTNEACLFCFELENCPQIPEQQFSAFRFQFFSKLPVSASSESYTIPSSATQSISQATPHHSNNNHGNPAANFSSSNLASIPSSSTSSMMSPPSLLIQNKNNVSPTDHQSSSLLLQPTASNSHLSHSAQQPLKLNTPSSSRPVHEGDYQSSGKKRKKIEIFEPKLHSVNPMYGTVGTTVVLLGQFNVLSEKSVKVLFDSVVVDHPHSITPNCIVCMAPDHEEGNSYVHVVEEFEDFQMRTEPKIFRYISEGFQQGINQLVFNSGPYLSPSSYSPGNTAHTDSSSSSSYSSGQTYFYDSLRQNSLHRAAFDGDIRSVVSLLEDPCCDPLELDNFKRNAFHLACAKGHLAIVQALWNHVVDLLYDDQDEDVLASTLLYQKDSFGMTALDLATKLLNFSEHPVIFFLKDKMVSYRDLLKRPSFGDLVSVEKEIQEKKMNQLLEFFPTLSEDVVLETLERCDWNETDAAAVILCCQPDYTFMSVSPFSSGLGLLANRLFNRFKFFNPEEYFSDFENEIKRKCSRKIHKIENCVQPELQLRFSQYINQEENPLIFMTFHGTSEHNINSIKKHGLLVPGKGNDIRPVNGSEYGLGIYLSFSGTASIEYCYGGSKMFVCAVCVRDKIVISEDGSVLVVFDERCVLPCWLITFENRAENVYSPVNLNVNNNLLKQI</sequence>
<dbReference type="InterPro" id="IPR014756">
    <property type="entry name" value="Ig_E-set"/>
</dbReference>
<protein>
    <submittedName>
        <fullName evidence="4">Uncharacterized protein</fullName>
    </submittedName>
</protein>
<dbReference type="AlphaFoldDB" id="A0A6A5C5H3"/>
<name>A0A6A5C5H3_NAEFO</name>
<evidence type="ECO:0000313" key="4">
    <source>
        <dbReference type="EMBL" id="KAF0981090.1"/>
    </source>
</evidence>
<dbReference type="InterPro" id="IPR013783">
    <property type="entry name" value="Ig-like_fold"/>
</dbReference>
<evidence type="ECO:0000313" key="5">
    <source>
        <dbReference type="Proteomes" id="UP000444721"/>
    </source>
</evidence>
<dbReference type="Gene3D" id="1.25.40.20">
    <property type="entry name" value="Ankyrin repeat-containing domain"/>
    <property type="match status" value="1"/>
</dbReference>
<feature type="compositionally biased region" description="Polar residues" evidence="1">
    <location>
        <begin position="309"/>
        <end position="353"/>
    </location>
</feature>
<dbReference type="InterPro" id="IPR002909">
    <property type="entry name" value="IPT_dom"/>
</dbReference>
<comment type="caution">
    <text evidence="4">The sequence shown here is derived from an EMBL/GenBank/DDBJ whole genome shotgun (WGS) entry which is preliminary data.</text>
</comment>
<reference evidence="4 5" key="1">
    <citation type="journal article" date="2019" name="Sci. Rep.">
        <title>Nanopore sequencing improves the draft genome of the human pathogenic amoeba Naegleria fowleri.</title>
        <authorList>
            <person name="Liechti N."/>
            <person name="Schurch N."/>
            <person name="Bruggmann R."/>
            <person name="Wittwer M."/>
        </authorList>
    </citation>
    <scope>NUCLEOTIDE SEQUENCE [LARGE SCALE GENOMIC DNA]</scope>
    <source>
        <strain evidence="4 5">ATCC 30894</strain>
    </source>
</reference>
<dbReference type="GeneID" id="68120093"/>
<dbReference type="EMBL" id="VFQX01000016">
    <property type="protein sequence ID" value="KAF0981090.1"/>
    <property type="molecule type" value="Genomic_DNA"/>
</dbReference>
<feature type="compositionally biased region" description="Polar residues" evidence="1">
    <location>
        <begin position="262"/>
        <end position="285"/>
    </location>
</feature>
<dbReference type="SUPFAM" id="SSF48403">
    <property type="entry name" value="Ankyrin repeat"/>
    <property type="match status" value="1"/>
</dbReference>
<dbReference type="SUPFAM" id="SSF81296">
    <property type="entry name" value="E set domains"/>
    <property type="match status" value="1"/>
</dbReference>
<dbReference type="CDD" id="cd00102">
    <property type="entry name" value="IPT"/>
    <property type="match status" value="1"/>
</dbReference>
<dbReference type="VEuPathDB" id="AmoebaDB:FDP41_012878"/>
<dbReference type="OMA" id="CAVCVRD"/>
<feature type="region of interest" description="Disordered" evidence="1">
    <location>
        <begin position="262"/>
        <end position="367"/>
    </location>
</feature>
<dbReference type="InterPro" id="IPR012317">
    <property type="entry name" value="Poly(ADP-ribose)pol_cat_dom"/>
</dbReference>